<dbReference type="InterPro" id="IPR002293">
    <property type="entry name" value="AA/rel_permease1"/>
</dbReference>
<name>A0A5N0T785_9MICO</name>
<dbReference type="InterPro" id="IPR050367">
    <property type="entry name" value="APC_superfamily"/>
</dbReference>
<dbReference type="GO" id="GO:0005886">
    <property type="term" value="C:plasma membrane"/>
    <property type="evidence" value="ECO:0007669"/>
    <property type="project" value="UniProtKB-SubCell"/>
</dbReference>
<dbReference type="EMBL" id="VYUY01000019">
    <property type="protein sequence ID" value="KAA9130651.1"/>
    <property type="molecule type" value="Genomic_DNA"/>
</dbReference>
<feature type="transmembrane region" description="Helical" evidence="9">
    <location>
        <begin position="237"/>
        <end position="260"/>
    </location>
</feature>
<evidence type="ECO:0000256" key="6">
    <source>
        <dbReference type="ARBA" id="ARBA00022970"/>
    </source>
</evidence>
<keyword evidence="4" id="KW-1003">Cell membrane</keyword>
<reference evidence="11" key="1">
    <citation type="submission" date="2019-09" db="EMBL/GenBank/DDBJ databases">
        <title>Mumia zhuanghuii sp. nov. isolated from the intestinal contents of plateau pika (Ochotona curzoniae) in the Qinghai-Tibet plateau of China.</title>
        <authorList>
            <person name="Tian Z."/>
        </authorList>
    </citation>
    <scope>NUCLEOTIDE SEQUENCE [LARGE SCALE GENOMIC DNA]</scope>
    <source>
        <strain evidence="11">L-033</strain>
    </source>
</reference>
<gene>
    <name evidence="10" type="ORF">F6B40_13515</name>
</gene>
<evidence type="ECO:0000313" key="10">
    <source>
        <dbReference type="EMBL" id="KAA9130651.1"/>
    </source>
</evidence>
<evidence type="ECO:0000256" key="4">
    <source>
        <dbReference type="ARBA" id="ARBA00022475"/>
    </source>
</evidence>
<comment type="subcellular location">
    <subcellularLocation>
        <location evidence="1">Cell membrane</location>
        <topology evidence="1">Multi-pass membrane protein</topology>
    </subcellularLocation>
</comment>
<evidence type="ECO:0000256" key="8">
    <source>
        <dbReference type="ARBA" id="ARBA00023136"/>
    </source>
</evidence>
<evidence type="ECO:0000256" key="1">
    <source>
        <dbReference type="ARBA" id="ARBA00004651"/>
    </source>
</evidence>
<feature type="transmembrane region" description="Helical" evidence="9">
    <location>
        <begin position="361"/>
        <end position="382"/>
    </location>
</feature>
<comment type="caution">
    <text evidence="10">The sequence shown here is derived from an EMBL/GenBank/DDBJ whole genome shotgun (WGS) entry which is preliminary data.</text>
</comment>
<evidence type="ECO:0000256" key="2">
    <source>
        <dbReference type="ARBA" id="ARBA00008220"/>
    </source>
</evidence>
<dbReference type="Pfam" id="PF13520">
    <property type="entry name" value="AA_permease_2"/>
    <property type="match status" value="1"/>
</dbReference>
<feature type="transmembrane region" description="Helical" evidence="9">
    <location>
        <begin position="453"/>
        <end position="478"/>
    </location>
</feature>
<dbReference type="InterPro" id="IPR004754">
    <property type="entry name" value="Amino_acid_antiprt"/>
</dbReference>
<protein>
    <submittedName>
        <fullName evidence="10">Amino acid permease</fullName>
    </submittedName>
</protein>
<feature type="transmembrane region" description="Helical" evidence="9">
    <location>
        <begin position="45"/>
        <end position="71"/>
    </location>
</feature>
<accession>A0A5N0T785</accession>
<evidence type="ECO:0000313" key="11">
    <source>
        <dbReference type="Proteomes" id="UP000326838"/>
    </source>
</evidence>
<evidence type="ECO:0000256" key="3">
    <source>
        <dbReference type="ARBA" id="ARBA00022448"/>
    </source>
</evidence>
<dbReference type="NCBIfam" id="TIGR00905">
    <property type="entry name" value="2A0302"/>
    <property type="match status" value="1"/>
</dbReference>
<keyword evidence="6" id="KW-0029">Amino-acid transport</keyword>
<evidence type="ECO:0000256" key="7">
    <source>
        <dbReference type="ARBA" id="ARBA00022989"/>
    </source>
</evidence>
<dbReference type="PANTHER" id="PTHR42770">
    <property type="entry name" value="AMINO ACID TRANSPORTER-RELATED"/>
    <property type="match status" value="1"/>
</dbReference>
<dbReference type="PIRSF" id="PIRSF006060">
    <property type="entry name" value="AA_transporter"/>
    <property type="match status" value="1"/>
</dbReference>
<keyword evidence="3" id="KW-0813">Transport</keyword>
<dbReference type="AlphaFoldDB" id="A0A5N0T785"/>
<sequence>MTDPRRDAPPTARVSMLTLSAFVVGSMIGAGVFSLPGAFAAETGVAGALIAWGIAGAGMLTLALVFSILAVRKPALDAGVYSYARAGFGDFAGFFSAFGYWASACAGNVFYWVFIMSTLGAVFPALGAGDTVAAVLVASAGLWLFYLLIRQGVREAAAVNRVVSIAKTVPIVVFVVLCLTVFDPVVFAENWTGGAGAPPVFEQVRATMLVTVFVFIGIEGASVNSRHARSRKDVGRATLLGFLSVLAVFASVTIVSYGVLPRAEIAALHDPSMGGVLDAAVGPWGAVLVSVALIVAVLGAYLAWTLMAAEVLLVAARGGDLPRFLARTDQRDTPIGALTMSTGLVQLMLVVALFAENAFDVALDLTSSLVLIPFLLSAAYALKLAITGEGYRRGERARRRDLTIAVLATGYTAFLLYAAGVAYLLLSLLIIVPGTILFALARRERGARVFTRVEAVVFVLAAAGAVTAIVLLATGVIVL</sequence>
<dbReference type="GO" id="GO:0006865">
    <property type="term" value="P:amino acid transport"/>
    <property type="evidence" value="ECO:0007669"/>
    <property type="project" value="UniProtKB-KW"/>
</dbReference>
<dbReference type="RefSeq" id="WP_150894912.1">
    <property type="nucleotide sequence ID" value="NZ_VYUY01000019.1"/>
</dbReference>
<dbReference type="Gene3D" id="1.20.1740.10">
    <property type="entry name" value="Amino acid/polyamine transporter I"/>
    <property type="match status" value="1"/>
</dbReference>
<keyword evidence="5 9" id="KW-0812">Transmembrane</keyword>
<feature type="transmembrane region" description="Helical" evidence="9">
    <location>
        <begin position="169"/>
        <end position="187"/>
    </location>
</feature>
<keyword evidence="7 9" id="KW-1133">Transmembrane helix</keyword>
<comment type="similarity">
    <text evidence="2">Belongs to the amino acid-polyamine-organocation (APC) superfamily. Basic amino acid/polyamine antiporter (APA) (TC 2.A.3.2) family.</text>
</comment>
<evidence type="ECO:0000256" key="9">
    <source>
        <dbReference type="SAM" id="Phobius"/>
    </source>
</evidence>
<dbReference type="PANTHER" id="PTHR42770:SF4">
    <property type="entry name" value="ARGININE_ORNITHINE ANTIPORTER-RELATED"/>
    <property type="match status" value="1"/>
</dbReference>
<feature type="transmembrane region" description="Helical" evidence="9">
    <location>
        <begin position="424"/>
        <end position="441"/>
    </location>
</feature>
<feature type="transmembrane region" description="Helical" evidence="9">
    <location>
        <begin position="402"/>
        <end position="418"/>
    </location>
</feature>
<feature type="transmembrane region" description="Helical" evidence="9">
    <location>
        <begin position="207"/>
        <end position="225"/>
    </location>
</feature>
<evidence type="ECO:0000256" key="5">
    <source>
        <dbReference type="ARBA" id="ARBA00022692"/>
    </source>
</evidence>
<organism evidence="10 11">
    <name type="scientific">Microbacterium caowuchunii</name>
    <dbReference type="NCBI Taxonomy" id="2614638"/>
    <lineage>
        <taxon>Bacteria</taxon>
        <taxon>Bacillati</taxon>
        <taxon>Actinomycetota</taxon>
        <taxon>Actinomycetes</taxon>
        <taxon>Micrococcales</taxon>
        <taxon>Microbacteriaceae</taxon>
        <taxon>Microbacterium</taxon>
    </lineage>
</organism>
<keyword evidence="8 9" id="KW-0472">Membrane</keyword>
<proteinExistence type="inferred from homology"/>
<feature type="transmembrane region" description="Helical" evidence="9">
    <location>
        <begin position="280"/>
        <end position="313"/>
    </location>
</feature>
<feature type="transmembrane region" description="Helical" evidence="9">
    <location>
        <begin position="12"/>
        <end position="33"/>
    </location>
</feature>
<dbReference type="GO" id="GO:0022857">
    <property type="term" value="F:transmembrane transporter activity"/>
    <property type="evidence" value="ECO:0007669"/>
    <property type="project" value="InterPro"/>
</dbReference>
<dbReference type="Proteomes" id="UP000326838">
    <property type="component" value="Unassembled WGS sequence"/>
</dbReference>
<feature type="transmembrane region" description="Helical" evidence="9">
    <location>
        <begin position="132"/>
        <end position="149"/>
    </location>
</feature>
<keyword evidence="11" id="KW-1185">Reference proteome</keyword>
<feature type="transmembrane region" description="Helical" evidence="9">
    <location>
        <begin position="334"/>
        <end position="355"/>
    </location>
</feature>